<dbReference type="AlphaFoldDB" id="A0A1G9UD85"/>
<dbReference type="EMBL" id="FNGY01000004">
    <property type="protein sequence ID" value="SDM57525.1"/>
    <property type="molecule type" value="Genomic_DNA"/>
</dbReference>
<sequence>MKNQIQTILFLLLLLAMAFCVPIAAYAQTSSFGTGYFQNQYLLNPAMAGLRSTELNINTAYNRESTSVSNGAKTMSFTADYGLSDAVGVGFNLSLDKIGALSTTRIMGSYAYQVKLNQENQSLHFGISAGGIQERFNANQIIGDPSDEMLYNFNDRKMQFEADFGVAFQYDGLTLQAVSPNLVSTLRDKEKTVLSQGTFIASAAYKLGFGNASDPVHLEPKVAFRSFKGMKSIIDAGANVDFVQHTINIYGLYHSNKSVTAGIGFKVLDAFQISGAYNSGSDGFSGGTLGSSFELGLRFFTSRR</sequence>
<dbReference type="NCBIfam" id="TIGR03519">
    <property type="entry name" value="T9SS_PorP_fam"/>
    <property type="match status" value="1"/>
</dbReference>
<evidence type="ECO:0000313" key="2">
    <source>
        <dbReference type="EMBL" id="SDM57525.1"/>
    </source>
</evidence>
<dbReference type="RefSeq" id="WP_172664903.1">
    <property type="nucleotide sequence ID" value="NZ_FNGY01000004.1"/>
</dbReference>
<gene>
    <name evidence="2" type="ORF">SAMN05421820_104131</name>
</gene>
<evidence type="ECO:0000313" key="3">
    <source>
        <dbReference type="Proteomes" id="UP000183200"/>
    </source>
</evidence>
<dbReference type="Pfam" id="PF11751">
    <property type="entry name" value="PorP_SprF"/>
    <property type="match status" value="1"/>
</dbReference>
<proteinExistence type="predicted"/>
<keyword evidence="3" id="KW-1185">Reference proteome</keyword>
<organism evidence="2 3">
    <name type="scientific">Pedobacter steynii</name>
    <dbReference type="NCBI Taxonomy" id="430522"/>
    <lineage>
        <taxon>Bacteria</taxon>
        <taxon>Pseudomonadati</taxon>
        <taxon>Bacteroidota</taxon>
        <taxon>Sphingobacteriia</taxon>
        <taxon>Sphingobacteriales</taxon>
        <taxon>Sphingobacteriaceae</taxon>
        <taxon>Pedobacter</taxon>
    </lineage>
</organism>
<keyword evidence="1" id="KW-0732">Signal</keyword>
<evidence type="ECO:0000256" key="1">
    <source>
        <dbReference type="SAM" id="SignalP"/>
    </source>
</evidence>
<feature type="signal peptide" evidence="1">
    <location>
        <begin position="1"/>
        <end position="27"/>
    </location>
</feature>
<protein>
    <submittedName>
        <fullName evidence="2">Type IX secretion system membrane protein, PorP/SprF family</fullName>
    </submittedName>
</protein>
<feature type="chain" id="PRO_5010288860" evidence="1">
    <location>
        <begin position="28"/>
        <end position="304"/>
    </location>
</feature>
<name>A0A1G9UD85_9SPHI</name>
<dbReference type="Proteomes" id="UP000183200">
    <property type="component" value="Unassembled WGS sequence"/>
</dbReference>
<reference evidence="3" key="1">
    <citation type="submission" date="2016-10" db="EMBL/GenBank/DDBJ databases">
        <authorList>
            <person name="Varghese N."/>
            <person name="Submissions S."/>
        </authorList>
    </citation>
    <scope>NUCLEOTIDE SEQUENCE [LARGE SCALE GENOMIC DNA]</scope>
    <source>
        <strain evidence="3">DSM 19110</strain>
    </source>
</reference>
<accession>A0A1G9UD85</accession>
<dbReference type="InterPro" id="IPR019861">
    <property type="entry name" value="PorP/SprF_Bacteroidetes"/>
</dbReference>